<dbReference type="InterPro" id="IPR015919">
    <property type="entry name" value="Cadherin-like_sf"/>
</dbReference>
<feature type="compositionally biased region" description="Basic and acidic residues" evidence="9">
    <location>
        <begin position="1453"/>
        <end position="1475"/>
    </location>
</feature>
<keyword evidence="7 10" id="KW-0472">Membrane</keyword>
<dbReference type="Proteomes" id="UP001359485">
    <property type="component" value="Unassembled WGS sequence"/>
</dbReference>
<dbReference type="PANTHER" id="PTHR24027:SF422">
    <property type="entry name" value="CADHERIN DOMAIN-CONTAINING PROTEIN"/>
    <property type="match status" value="1"/>
</dbReference>
<dbReference type="SUPFAM" id="SSF49313">
    <property type="entry name" value="Cadherin-like"/>
    <property type="match status" value="5"/>
</dbReference>
<evidence type="ECO:0000256" key="4">
    <source>
        <dbReference type="ARBA" id="ARBA00022737"/>
    </source>
</evidence>
<accession>A0ABR1B3G8</accession>
<evidence type="ECO:0000259" key="12">
    <source>
        <dbReference type="PROSITE" id="PS50268"/>
    </source>
</evidence>
<evidence type="ECO:0000256" key="5">
    <source>
        <dbReference type="ARBA" id="ARBA00022837"/>
    </source>
</evidence>
<evidence type="ECO:0000313" key="14">
    <source>
        <dbReference type="Proteomes" id="UP001359485"/>
    </source>
</evidence>
<comment type="subcellular location">
    <subcellularLocation>
        <location evidence="1">Membrane</location>
        <topology evidence="1">Single-pass membrane protein</topology>
    </subcellularLocation>
</comment>
<dbReference type="PRINTS" id="PR00205">
    <property type="entry name" value="CADHERIN"/>
</dbReference>
<feature type="compositionally biased region" description="Basic and acidic residues" evidence="9">
    <location>
        <begin position="1378"/>
        <end position="1392"/>
    </location>
</feature>
<feature type="domain" description="Cadherin" evidence="12">
    <location>
        <begin position="485"/>
        <end position="592"/>
    </location>
</feature>
<dbReference type="SMART" id="SM00112">
    <property type="entry name" value="CA"/>
    <property type="match status" value="5"/>
</dbReference>
<evidence type="ECO:0000256" key="1">
    <source>
        <dbReference type="ARBA" id="ARBA00004167"/>
    </source>
</evidence>
<keyword evidence="2 10" id="KW-0812">Transmembrane</keyword>
<feature type="domain" description="Cadherin" evidence="12">
    <location>
        <begin position="364"/>
        <end position="484"/>
    </location>
</feature>
<dbReference type="CDD" id="cd11304">
    <property type="entry name" value="Cadherin_repeat"/>
    <property type="match status" value="5"/>
</dbReference>
<dbReference type="PROSITE" id="PS00232">
    <property type="entry name" value="CADHERIN_1"/>
    <property type="match status" value="1"/>
</dbReference>
<evidence type="ECO:0000256" key="9">
    <source>
        <dbReference type="SAM" id="MobiDB-lite"/>
    </source>
</evidence>
<evidence type="ECO:0000256" key="8">
    <source>
        <dbReference type="PROSITE-ProRule" id="PRU00043"/>
    </source>
</evidence>
<keyword evidence="6 10" id="KW-1133">Transmembrane helix</keyword>
<feature type="chain" id="PRO_5045439834" description="Cadherin domain-containing protein" evidence="11">
    <location>
        <begin position="17"/>
        <end position="1611"/>
    </location>
</feature>
<feature type="region of interest" description="Disordered" evidence="9">
    <location>
        <begin position="1233"/>
        <end position="1253"/>
    </location>
</feature>
<sequence>MKHLIFVIFLCHIVNANYPVLDYRTRMRVLLIPADLRPGSVIYRLRGTDAEFDYPLHFSVVDDIGKSIVRIENMPCNPTHTYCQANVFLTKKLEPDRVYDLIISLKDSIGRETKVDSTIKATRAVSHFEDIFPYVPTMIKIPESTKVGAVLDYVLARKNPSNSHHSYLELWGSEKFRIVQNLSTKDLTNGSIVLTGELDYEEKNMYTLHVFCLDPYTKTTEDTRNIAGFQLPVIVEDDQDKPPEFNSLPPVTKISDNLKVGDRILQIQAQDGDRGNPRPVRYKLVTVGNALSAFFNISEKTGEIYLAKPLEELATAAKGHQPILLGVSAEEMRKNQWEPPSMSAITQVALLLENSVANTPPYFQNEQYSARIAENSPQGTPVAFGEPYSTLVRDDDSGKEGVFSLSLENNNGTFEISPTVGEQKAYFVIRVRNNELLDYEERPYVVFSVVAKEVTPPKDGSTPQWARANVTVYLDDQNDNPPVFLQDKYEAEIPENVTAGTVITQVQATDIDTGVYGKVFFTNILGNVNQSLAIDSMTGIITVATNNHGFDRESAQEYRLMVEAKDMEGTGNMATVPLIIKLLDVNDETPRFERPTFEFILQPNLRNFTSRAFVRATDNDAEKPNNIVRYEIISGNYENKFGLNEITGELFIRGQLTNRNLRQSEPQDGYYNSQSDDGLTSVIVLTVRAYDLGIPHRWTHTYVRIYPPESRARNMNFIVAGSNNDRKAIEDLLRQLTGGRISIQDIRPYTGRESGTDVSWKYGPVDEKSVVSATVFYDGNSYVDLNQVERKLTENKTQAIVEEKVTEYRSKNRVLFWLMMFFLILLLLILLTLILCCIWQGCCVCPLFEYDGKRIVSPMENLRFIAHERNKIREAKDLQALAYYGRKEAWSGRNGDRTITNYEQNPLRDKLVRQIKLEGPDTLGTTGATFRSHANEENGGPNIIYTREFIRNESDRNLNPTMVIEDVEINPYATKTTILRPSMDDYQRTGIHVNVNSEKDIDSDSIRRHEVERGSDLGGKTLKKVDHSPQKLRVVGDDFQKSGTNVIKEYRVVLERPDESRSDEEMADPEQVGSAREHYYIKDGNAEILRLVTRGNDDERPESPSKETEKGYIKLEKGKDLIMKKFMEDQKQSSSNVSGDELQQQLIRRVQKEFEERHSEVSYHNRSVISETIRHLHPSKLIEVTSNYELDPRFPLYAFQNQETQSLPGQIEISTQTERDCGTQTEELINLRPPRRKVRSDNEFSDEEDSYEKDKQYYDEKAVEALDLGRGWVRREPKNFRGKKVKRHKMRTPILEEGEIDVGIRYDTRPAMFKMPDTEGFLGGTGSVPYTENKSSILRRRKMKEKLLEEERVAGHEEYSSDESVHPKVVTKGRRSRRDLAEMKREVQRPTRSESVNKLYEVMQELGEGELERIKMETKERAASLNRFYNALAAFEAQSEKDMTKAASLNSLKSEKASDKEKKVKEQSAKKKQSEKPLATNAEVAASKKKMSEVATEQASKEPERNETGNEKEEADNTEAGHDGDKSGKTKRSKYMDWYNDLNTKKTKVRGRKEKKKEDDLDSGIAMSHGRKGQQKTKSEQLLEKKSVFTIAYDGVRTKSIRPETNSSEKH</sequence>
<comment type="caution">
    <text evidence="13">The sequence shown here is derived from an EMBL/GenBank/DDBJ whole genome shotgun (WGS) entry which is preliminary data.</text>
</comment>
<feature type="signal peptide" evidence="11">
    <location>
        <begin position="1"/>
        <end position="16"/>
    </location>
</feature>
<keyword evidence="4" id="KW-0677">Repeat</keyword>
<feature type="region of interest" description="Disordered" evidence="9">
    <location>
        <begin position="1353"/>
        <end position="1393"/>
    </location>
</feature>
<proteinExistence type="predicted"/>
<dbReference type="Gene3D" id="2.60.40.60">
    <property type="entry name" value="Cadherins"/>
    <property type="match status" value="5"/>
</dbReference>
<dbReference type="Pfam" id="PF00028">
    <property type="entry name" value="Cadherin"/>
    <property type="match status" value="1"/>
</dbReference>
<keyword evidence="5 8" id="KW-0106">Calcium</keyword>
<evidence type="ECO:0000256" key="2">
    <source>
        <dbReference type="ARBA" id="ARBA00022692"/>
    </source>
</evidence>
<dbReference type="InterPro" id="IPR002126">
    <property type="entry name" value="Cadherin-like_dom"/>
</dbReference>
<dbReference type="InterPro" id="IPR020894">
    <property type="entry name" value="Cadherin_CS"/>
</dbReference>
<feature type="compositionally biased region" description="Basic and acidic residues" evidence="9">
    <location>
        <begin position="1499"/>
        <end position="1512"/>
    </location>
</feature>
<feature type="region of interest" description="Disordered" evidence="9">
    <location>
        <begin position="1440"/>
        <end position="1581"/>
    </location>
</feature>
<feature type="domain" description="Cadherin" evidence="12">
    <location>
        <begin position="593"/>
        <end position="729"/>
    </location>
</feature>
<evidence type="ECO:0000256" key="6">
    <source>
        <dbReference type="ARBA" id="ARBA00022989"/>
    </source>
</evidence>
<feature type="compositionally biased region" description="Basic residues" evidence="9">
    <location>
        <begin position="1545"/>
        <end position="1555"/>
    </location>
</feature>
<feature type="domain" description="Cadherin" evidence="12">
    <location>
        <begin position="133"/>
        <end position="245"/>
    </location>
</feature>
<evidence type="ECO:0000256" key="11">
    <source>
        <dbReference type="SAM" id="SignalP"/>
    </source>
</evidence>
<dbReference type="PROSITE" id="PS50268">
    <property type="entry name" value="CADHERIN_2"/>
    <property type="match status" value="5"/>
</dbReference>
<protein>
    <recommendedName>
        <fullName evidence="12">Cadherin domain-containing protein</fullName>
    </recommendedName>
</protein>
<dbReference type="EMBL" id="JAWJWF010000004">
    <property type="protein sequence ID" value="KAK6634061.1"/>
    <property type="molecule type" value="Genomic_DNA"/>
</dbReference>
<feature type="compositionally biased region" description="Basic and acidic residues" evidence="9">
    <location>
        <begin position="1519"/>
        <end position="1528"/>
    </location>
</feature>
<feature type="transmembrane region" description="Helical" evidence="10">
    <location>
        <begin position="814"/>
        <end position="839"/>
    </location>
</feature>
<keyword evidence="3 11" id="KW-0732">Signal</keyword>
<feature type="domain" description="Cadherin" evidence="12">
    <location>
        <begin position="246"/>
        <end position="363"/>
    </location>
</feature>
<gene>
    <name evidence="13" type="ORF">RUM44_004669</name>
</gene>
<feature type="region of interest" description="Disordered" evidence="9">
    <location>
        <begin position="1093"/>
        <end position="1113"/>
    </location>
</feature>
<evidence type="ECO:0000256" key="10">
    <source>
        <dbReference type="SAM" id="Phobius"/>
    </source>
</evidence>
<keyword evidence="14" id="KW-1185">Reference proteome</keyword>
<organism evidence="13 14">
    <name type="scientific">Polyplax serrata</name>
    <name type="common">Common mouse louse</name>
    <dbReference type="NCBI Taxonomy" id="468196"/>
    <lineage>
        <taxon>Eukaryota</taxon>
        <taxon>Metazoa</taxon>
        <taxon>Ecdysozoa</taxon>
        <taxon>Arthropoda</taxon>
        <taxon>Hexapoda</taxon>
        <taxon>Insecta</taxon>
        <taxon>Pterygota</taxon>
        <taxon>Neoptera</taxon>
        <taxon>Paraneoptera</taxon>
        <taxon>Psocodea</taxon>
        <taxon>Troctomorpha</taxon>
        <taxon>Phthiraptera</taxon>
        <taxon>Anoplura</taxon>
        <taxon>Polyplacidae</taxon>
        <taxon>Polyplax</taxon>
    </lineage>
</organism>
<reference evidence="13 14" key="1">
    <citation type="submission" date="2023-09" db="EMBL/GenBank/DDBJ databases">
        <title>Genomes of two closely related lineages of the louse Polyplax serrata with different host specificities.</title>
        <authorList>
            <person name="Martinu J."/>
            <person name="Tarabai H."/>
            <person name="Stefka J."/>
            <person name="Hypsa V."/>
        </authorList>
    </citation>
    <scope>NUCLEOTIDE SEQUENCE [LARGE SCALE GENOMIC DNA]</scope>
    <source>
        <strain evidence="13">98ZLc_SE</strain>
    </source>
</reference>
<feature type="compositionally biased region" description="Basic and acidic residues" evidence="9">
    <location>
        <begin position="1353"/>
        <end position="1366"/>
    </location>
</feature>
<dbReference type="PANTHER" id="PTHR24027">
    <property type="entry name" value="CADHERIN-23"/>
    <property type="match status" value="1"/>
</dbReference>
<feature type="compositionally biased region" description="Basic and acidic residues" evidence="9">
    <location>
        <begin position="1095"/>
        <end position="1113"/>
    </location>
</feature>
<evidence type="ECO:0000256" key="3">
    <source>
        <dbReference type="ARBA" id="ARBA00022729"/>
    </source>
</evidence>
<evidence type="ECO:0000313" key="13">
    <source>
        <dbReference type="EMBL" id="KAK6634061.1"/>
    </source>
</evidence>
<evidence type="ECO:0000256" key="7">
    <source>
        <dbReference type="ARBA" id="ARBA00023136"/>
    </source>
</evidence>
<dbReference type="InterPro" id="IPR039808">
    <property type="entry name" value="Cadherin"/>
</dbReference>
<name>A0ABR1B3G8_POLSC</name>